<evidence type="ECO:0000313" key="2">
    <source>
        <dbReference type="Proteomes" id="UP000630660"/>
    </source>
</evidence>
<accession>A0A9D5KBC2</accession>
<name>A0A9D5KBC2_UNCW3</name>
<reference evidence="1" key="1">
    <citation type="submission" date="2019-11" db="EMBL/GenBank/DDBJ databases">
        <title>Microbial mats filling the niche in hypersaline microbial mats.</title>
        <authorList>
            <person name="Wong H.L."/>
            <person name="Macleod F.I."/>
            <person name="White R.A. III"/>
            <person name="Burns B.P."/>
        </authorList>
    </citation>
    <scope>NUCLEOTIDE SEQUENCE</scope>
    <source>
        <strain evidence="1">Bin_327</strain>
    </source>
</reference>
<organism evidence="1 2">
    <name type="scientific">candidate division WOR-3 bacterium</name>
    <dbReference type="NCBI Taxonomy" id="2052148"/>
    <lineage>
        <taxon>Bacteria</taxon>
        <taxon>Bacteria division WOR-3</taxon>
    </lineage>
</organism>
<dbReference type="AlphaFoldDB" id="A0A9D5KBC2"/>
<dbReference type="EMBL" id="WJKJ01000246">
    <property type="protein sequence ID" value="MBD3365029.1"/>
    <property type="molecule type" value="Genomic_DNA"/>
</dbReference>
<gene>
    <name evidence="1" type="ORF">GF359_07420</name>
</gene>
<comment type="caution">
    <text evidence="1">The sequence shown here is derived from an EMBL/GenBank/DDBJ whole genome shotgun (WGS) entry which is preliminary data.</text>
</comment>
<protein>
    <submittedName>
        <fullName evidence="1">Uncharacterized protein</fullName>
    </submittedName>
</protein>
<sequence>MKKVIIVSLALIGIVFGFKIGGWGGISVSGVMPELSALNDTLTIVNQREVDGTDRIEFANPFLMVGGHGYGQVGQVVFGGGGGGFAMREKADSLSAKIGYGFGYGEVGFQFEPLNWLWIRPSVSLGGSGFEIELNERTVGFGEMPEDTLYVPYHHLVTAGAFNAGAALAVNFNLHMTSATFIGVELKGGYQFPLYVSDWYDQDGLIRDDVEGFGIYGPYAQVSVNFGRSGEVDLIWEEEDDEWEDF</sequence>
<proteinExistence type="predicted"/>
<evidence type="ECO:0000313" key="1">
    <source>
        <dbReference type="EMBL" id="MBD3365029.1"/>
    </source>
</evidence>
<dbReference type="Proteomes" id="UP000630660">
    <property type="component" value="Unassembled WGS sequence"/>
</dbReference>